<evidence type="ECO:0000256" key="1">
    <source>
        <dbReference type="ARBA" id="ARBA00022741"/>
    </source>
</evidence>
<dbReference type="SUPFAM" id="SSF51998">
    <property type="entry name" value="PFL-like glycyl radical enzymes"/>
    <property type="match status" value="1"/>
</dbReference>
<evidence type="ECO:0000259" key="4">
    <source>
        <dbReference type="PROSITE" id="PS51161"/>
    </source>
</evidence>
<accession>A0ABV9P8Q9</accession>
<dbReference type="Pfam" id="PF03477">
    <property type="entry name" value="ATP-cone"/>
    <property type="match status" value="1"/>
</dbReference>
<protein>
    <submittedName>
        <fullName evidence="5">Ribonucleoside triphosphate reductase</fullName>
        <ecNumber evidence="5">1.17.4.2</ecNumber>
    </submittedName>
</protein>
<keyword evidence="1 3" id="KW-0547">Nucleotide-binding</keyword>
<dbReference type="GO" id="GO:0008998">
    <property type="term" value="F:ribonucleoside-triphosphate reductase (thioredoxin) activity"/>
    <property type="evidence" value="ECO:0007669"/>
    <property type="project" value="UniProtKB-EC"/>
</dbReference>
<reference evidence="6" key="1">
    <citation type="journal article" date="2019" name="Int. J. Syst. Evol. Microbiol.">
        <title>The Global Catalogue of Microorganisms (GCM) 10K type strain sequencing project: providing services to taxonomists for standard genome sequencing and annotation.</title>
        <authorList>
            <consortium name="The Broad Institute Genomics Platform"/>
            <consortium name="The Broad Institute Genome Sequencing Center for Infectious Disease"/>
            <person name="Wu L."/>
            <person name="Ma J."/>
        </authorList>
    </citation>
    <scope>NUCLEOTIDE SEQUENCE [LARGE SCALE GENOMIC DNA]</scope>
    <source>
        <strain evidence="6">WYCCWR 13023</strain>
    </source>
</reference>
<keyword evidence="5" id="KW-0560">Oxidoreductase</keyword>
<dbReference type="RefSeq" id="WP_213256357.1">
    <property type="nucleotide sequence ID" value="NZ_JAGYWA010000002.1"/>
</dbReference>
<dbReference type="EMBL" id="JBHSGV010000002">
    <property type="protein sequence ID" value="MFC4746673.1"/>
    <property type="molecule type" value="Genomic_DNA"/>
</dbReference>
<name>A0ABV9P8Q9_9FLAO</name>
<feature type="domain" description="ATP-cone" evidence="4">
    <location>
        <begin position="3"/>
        <end position="89"/>
    </location>
</feature>
<keyword evidence="6" id="KW-1185">Reference proteome</keyword>
<dbReference type="InterPro" id="IPR012833">
    <property type="entry name" value="NrdD"/>
</dbReference>
<dbReference type="Pfam" id="PF13597">
    <property type="entry name" value="NRDD"/>
    <property type="match status" value="1"/>
</dbReference>
<evidence type="ECO:0000256" key="3">
    <source>
        <dbReference type="PROSITE-ProRule" id="PRU00492"/>
    </source>
</evidence>
<proteinExistence type="predicted"/>
<evidence type="ECO:0000313" key="6">
    <source>
        <dbReference type="Proteomes" id="UP001595935"/>
    </source>
</evidence>
<dbReference type="EC" id="1.17.4.2" evidence="5"/>
<dbReference type="Gene3D" id="3.20.70.20">
    <property type="match status" value="1"/>
</dbReference>
<dbReference type="PANTHER" id="PTHR21075:SF0">
    <property type="entry name" value="ANAEROBIC RIBONUCLEOSIDE-TRIPHOSPHATE REDUCTASE"/>
    <property type="match status" value="1"/>
</dbReference>
<evidence type="ECO:0000313" key="5">
    <source>
        <dbReference type="EMBL" id="MFC4746673.1"/>
    </source>
</evidence>
<dbReference type="PANTHER" id="PTHR21075">
    <property type="entry name" value="ANAEROBIC RIBONUCLEOSIDE-TRIPHOSPHATE REDUCTASE"/>
    <property type="match status" value="1"/>
</dbReference>
<dbReference type="PROSITE" id="PS51161">
    <property type="entry name" value="ATP_CONE"/>
    <property type="match status" value="1"/>
</dbReference>
<dbReference type="Proteomes" id="UP001595935">
    <property type="component" value="Unassembled WGS sequence"/>
</dbReference>
<organism evidence="5 6">
    <name type="scientific">Flavobacterium branchiicola</name>
    <dbReference type="NCBI Taxonomy" id="1114875"/>
    <lineage>
        <taxon>Bacteria</taxon>
        <taxon>Pseudomonadati</taxon>
        <taxon>Bacteroidota</taxon>
        <taxon>Flavobacteriia</taxon>
        <taxon>Flavobacteriales</taxon>
        <taxon>Flavobacteriaceae</taxon>
        <taxon>Flavobacterium</taxon>
    </lineage>
</organism>
<dbReference type="NCBIfam" id="TIGR02487">
    <property type="entry name" value="NrdD"/>
    <property type="match status" value="1"/>
</dbReference>
<gene>
    <name evidence="5" type="ORF">ACFO5S_04425</name>
</gene>
<keyword evidence="2 3" id="KW-0067">ATP-binding</keyword>
<dbReference type="CDD" id="cd01675">
    <property type="entry name" value="RNR_III"/>
    <property type="match status" value="1"/>
</dbReference>
<dbReference type="InterPro" id="IPR005144">
    <property type="entry name" value="ATP-cone_dom"/>
</dbReference>
<sequence length="707" mass="81334">MEKYVIKRNGDYKPFEAYKIQDAIQKAFQSVNLPFDKTIFKTVLSGLDAKYSWPVEEIQDMIERVLFENGYFKTMRSFIVYRHTRKLQREHVNGLNDDTTYVDSTQTVDEYINQSDWRINANANISYSNAGLVSNTAGKIIANYWLDKIYNKEEGAAHRNGDIHIHDLDCLTGYCAGWSLRVLLNDGFNGVRGRVESRPPSHFREALGQMANFLGILQSEWAGAQAFSSFDTYLAPYVFKDQLSYEEVLKGIRSFVYNLNVPARWGQSPFTNITLDWIVPDDLKEQIPTRNNEHLFLNTENKELFAEAQKRGADSLINLKYTHFQKEMNLINKAYYTIMTEGDANGQPFTFPIPTVNITEDFDWEGENVDLLFENTAKIGSSYFQNFVGSQYILDDNGNKVENPDAYKPNAVRSMCCRLQLDLRELLKRGNGLFGSAEMTGSIGVVTINMARLGYLHHGNIINLFMHLDELLKIAKSTLEKKRIFIQKMYDQGLYPYTQRYLKHFRNHFSTIGVNGMNEMVINFSKGKQNITDNSGISFATEILDHIRLRMKEFQEETGNLYNLEATPAEGTTYRFAKEDKKRFPKIFQAGQNENIYYTNSSQIPVDHTDDPFEALLLQDELQCKYTGGTVLHLYMREKISSPEACKNFVKKVLTNFKLPYITVTPIFSICPIHGYLNGEHEYCPKCDEDLVTENNQNSLAYENKNA</sequence>
<comment type="caution">
    <text evidence="5">The sequence shown here is derived from an EMBL/GenBank/DDBJ whole genome shotgun (WGS) entry which is preliminary data.</text>
</comment>
<evidence type="ECO:0000256" key="2">
    <source>
        <dbReference type="ARBA" id="ARBA00022840"/>
    </source>
</evidence>
<dbReference type="NCBIfam" id="NF006126">
    <property type="entry name" value="PRK08270.1"/>
    <property type="match status" value="1"/>
</dbReference>